<dbReference type="SUPFAM" id="SSF48371">
    <property type="entry name" value="ARM repeat"/>
    <property type="match status" value="1"/>
</dbReference>
<dbReference type="GO" id="GO:0000166">
    <property type="term" value="F:nucleotide binding"/>
    <property type="evidence" value="ECO:0007669"/>
    <property type="project" value="UniProtKB-KW"/>
</dbReference>
<dbReference type="GO" id="GO:0052927">
    <property type="term" value="F:CC tRNA cytidylyltransferase activity"/>
    <property type="evidence" value="ECO:0007669"/>
    <property type="project" value="TreeGrafter"/>
</dbReference>
<evidence type="ECO:0000256" key="4">
    <source>
        <dbReference type="ARBA" id="ARBA00022884"/>
    </source>
</evidence>
<evidence type="ECO:0000256" key="5">
    <source>
        <dbReference type="ARBA" id="ARBA00034736"/>
    </source>
</evidence>
<sequence length="1052" mass="116235">MAALITGPKISLNDREERLKGLLVDVAKFIDENPTGSTVSGSVEDEKVKAEPVVLRWAGGWVRDKLLGIESNDIDTAINCMTGEAFALRLKEFCETPANCERHGVGKHDVGSLHKIARNPDKSKHLETTTTRLFGLDVDFVNLRKETYTEDSRNPQMEFGTAEEDALRRDATVNALFYNLNTGEVEDFTGGLKDMADKIIRTPLEPLQTFTDDPLRVLRLIRFASRLGFTIDESSKAVMADPRVLDSLKLKISRERVGVELEKMMKGKNACVSLRLIDKIGLYHTIFTDPARKDMPSPDVSNWAAAYECLETLEKNKTPGSIYELLVTSDEARFLAWSLATLTPWAQLPDDPPLKPGKPAPPLATQAAREGFKAPNKLSDIVTAAHRHRQNILELKKIVCTQQPTMKERDRFGMAIREWDSRGGNWRLQVLYAVLVDMEQRSGAQCVELETVLAEWQRFLDHLVELDVIDAPNLKRLLDGRILAKELGVKPGKWMGAALDITTAWQFRNPGVTDYAGAVEEHQMAGLQGLQDVARKLDDLLSQSSKTAKPINESQRLAERILSGLQNEACALQETSSDAAQQIFNVLSKAIAPVLLDIDGGEENEDTDDEDDETAGTTKAYRRVTQRCLAVSPSAIEALALLSKKTTPKVLADSEDLLLTLAAYTDPSQPYVPAKETSETAKQLLQELLAANNTTNDQFIVQAILQRHLRQLFSKSKPASITSSGRKAEYIDPSAGRGEGIPDDSNETKPWKFSDFRAIPLARYSVNQADENLITKHWPLFIPVLLTLTDDSTTPIRQQGLQTLITFLRKFPAKTLHDTGLSKVFEDAIFPTLSYLPSLTPEAESIQLLAPALQALQVLASKQIPRSSTPYSPSGSNSNSNKEQIKLLDKLLREGVFMAYFHAKDHIRIVQVLCDQTISILNTLGIYAVKHLKDLIPMLSSILSDPFAPAAPATLLSAIKTLHAVLTNCWPRIPDSPWQDEIIQAVVLCWLNVSDESTAIATSSRAAIRQDLVTAVKCLSAVLKAGGVDLVEVVKPLVEKEASLGALFSPPR</sequence>
<dbReference type="GO" id="GO:0005739">
    <property type="term" value="C:mitochondrion"/>
    <property type="evidence" value="ECO:0007669"/>
    <property type="project" value="UniProtKB-ARBA"/>
</dbReference>
<dbReference type="SUPFAM" id="SSF81891">
    <property type="entry name" value="Poly A polymerase C-terminal region-like"/>
    <property type="match status" value="1"/>
</dbReference>
<dbReference type="AlphaFoldDB" id="A0AAV9GPZ1"/>
<dbReference type="Proteomes" id="UP001321760">
    <property type="component" value="Unassembled WGS sequence"/>
</dbReference>
<feature type="region of interest" description="Disordered" evidence="7">
    <location>
        <begin position="724"/>
        <end position="748"/>
    </location>
</feature>
<feature type="domain" description="tRNA nucleotidyltransferase/poly(A) polymerase RNA and SrmB- binding" evidence="9">
    <location>
        <begin position="228"/>
        <end position="287"/>
    </location>
</feature>
<comment type="similarity">
    <text evidence="1 6">Belongs to the tRNA nucleotidyltransferase/poly(A) polymerase family.</text>
</comment>
<dbReference type="PANTHER" id="PTHR13734">
    <property type="entry name" value="TRNA-NUCLEOTIDYLTRANSFERASE"/>
    <property type="match status" value="1"/>
</dbReference>
<dbReference type="CDD" id="cd05398">
    <property type="entry name" value="NT_ClassII-CCAase"/>
    <property type="match status" value="1"/>
</dbReference>
<reference evidence="10" key="1">
    <citation type="journal article" date="2023" name="Mol. Phylogenet. Evol.">
        <title>Genome-scale phylogeny and comparative genomics of the fungal order Sordariales.</title>
        <authorList>
            <person name="Hensen N."/>
            <person name="Bonometti L."/>
            <person name="Westerberg I."/>
            <person name="Brannstrom I.O."/>
            <person name="Guillou S."/>
            <person name="Cros-Aarteil S."/>
            <person name="Calhoun S."/>
            <person name="Haridas S."/>
            <person name="Kuo A."/>
            <person name="Mondo S."/>
            <person name="Pangilinan J."/>
            <person name="Riley R."/>
            <person name="LaButti K."/>
            <person name="Andreopoulos B."/>
            <person name="Lipzen A."/>
            <person name="Chen C."/>
            <person name="Yan M."/>
            <person name="Daum C."/>
            <person name="Ng V."/>
            <person name="Clum A."/>
            <person name="Steindorff A."/>
            <person name="Ohm R.A."/>
            <person name="Martin F."/>
            <person name="Silar P."/>
            <person name="Natvig D.O."/>
            <person name="Lalanne C."/>
            <person name="Gautier V."/>
            <person name="Ament-Velasquez S.L."/>
            <person name="Kruys A."/>
            <person name="Hutchinson M.I."/>
            <person name="Powell A.J."/>
            <person name="Barry K."/>
            <person name="Miller A.N."/>
            <person name="Grigoriev I.V."/>
            <person name="Debuchy R."/>
            <person name="Gladieux P."/>
            <person name="Hiltunen Thoren M."/>
            <person name="Johannesson H."/>
        </authorList>
    </citation>
    <scope>NUCLEOTIDE SEQUENCE</scope>
    <source>
        <strain evidence="10">PSN243</strain>
    </source>
</reference>
<accession>A0AAV9GPZ1</accession>
<proteinExistence type="inferred from homology"/>
<dbReference type="GO" id="GO:0110078">
    <property type="term" value="C:TTT Hsp90 cochaperone complex"/>
    <property type="evidence" value="ECO:0007669"/>
    <property type="project" value="InterPro"/>
</dbReference>
<keyword evidence="3" id="KW-0547">Nucleotide-binding</keyword>
<comment type="caution">
    <text evidence="10">The sequence shown here is derived from an EMBL/GenBank/DDBJ whole genome shotgun (WGS) entry which is preliminary data.</text>
</comment>
<keyword evidence="4 6" id="KW-0694">RNA-binding</keyword>
<evidence type="ECO:0000256" key="2">
    <source>
        <dbReference type="ARBA" id="ARBA00022679"/>
    </source>
</evidence>
<dbReference type="InterPro" id="IPR016024">
    <property type="entry name" value="ARM-type_fold"/>
</dbReference>
<name>A0AAV9GPZ1_9PEZI</name>
<protein>
    <submittedName>
        <fullName evidence="10">Mitochondrial CCA tRNA nucleotidyltransferase</fullName>
    </submittedName>
</protein>
<feature type="domain" description="Poly A polymerase head" evidence="8">
    <location>
        <begin position="56"/>
        <end position="201"/>
    </location>
</feature>
<dbReference type="GO" id="GO:0001680">
    <property type="term" value="P:tRNA 3'-terminal CCA addition"/>
    <property type="evidence" value="ECO:0007669"/>
    <property type="project" value="UniProtKB-ARBA"/>
</dbReference>
<dbReference type="Pfam" id="PF10521">
    <property type="entry name" value="Tti2"/>
    <property type="match status" value="1"/>
</dbReference>
<dbReference type="InterPro" id="IPR032828">
    <property type="entry name" value="PolyA_RNA-bd"/>
</dbReference>
<dbReference type="Pfam" id="PF01743">
    <property type="entry name" value="PolyA_pol"/>
    <property type="match status" value="1"/>
</dbReference>
<evidence type="ECO:0000256" key="7">
    <source>
        <dbReference type="SAM" id="MobiDB-lite"/>
    </source>
</evidence>
<dbReference type="InterPro" id="IPR018870">
    <property type="entry name" value="Tti2"/>
</dbReference>
<gene>
    <name evidence="10" type="ORF">QBC34DRAFT_425039</name>
</gene>
<evidence type="ECO:0000259" key="9">
    <source>
        <dbReference type="Pfam" id="PF12627"/>
    </source>
</evidence>
<dbReference type="InterPro" id="IPR043519">
    <property type="entry name" value="NT_sf"/>
</dbReference>
<dbReference type="SUPFAM" id="SSF81301">
    <property type="entry name" value="Nucleotidyltransferase"/>
    <property type="match status" value="1"/>
</dbReference>
<evidence type="ECO:0000259" key="8">
    <source>
        <dbReference type="Pfam" id="PF01743"/>
    </source>
</evidence>
<dbReference type="EMBL" id="MU865934">
    <property type="protein sequence ID" value="KAK4450027.1"/>
    <property type="molecule type" value="Genomic_DNA"/>
</dbReference>
<keyword evidence="11" id="KW-1185">Reference proteome</keyword>
<evidence type="ECO:0000313" key="11">
    <source>
        <dbReference type="Proteomes" id="UP001321760"/>
    </source>
</evidence>
<dbReference type="Pfam" id="PF12627">
    <property type="entry name" value="PolyA_pol_RNAbd"/>
    <property type="match status" value="1"/>
</dbReference>
<reference evidence="10" key="2">
    <citation type="submission" date="2023-05" db="EMBL/GenBank/DDBJ databases">
        <authorList>
            <consortium name="Lawrence Berkeley National Laboratory"/>
            <person name="Steindorff A."/>
            <person name="Hensen N."/>
            <person name="Bonometti L."/>
            <person name="Westerberg I."/>
            <person name="Brannstrom I.O."/>
            <person name="Guillou S."/>
            <person name="Cros-Aarteil S."/>
            <person name="Calhoun S."/>
            <person name="Haridas S."/>
            <person name="Kuo A."/>
            <person name="Mondo S."/>
            <person name="Pangilinan J."/>
            <person name="Riley R."/>
            <person name="Labutti K."/>
            <person name="Andreopoulos B."/>
            <person name="Lipzen A."/>
            <person name="Chen C."/>
            <person name="Yanf M."/>
            <person name="Daum C."/>
            <person name="Ng V."/>
            <person name="Clum A."/>
            <person name="Ohm R."/>
            <person name="Martin F."/>
            <person name="Silar P."/>
            <person name="Natvig D."/>
            <person name="Lalanne C."/>
            <person name="Gautier V."/>
            <person name="Ament-Velasquez S.L."/>
            <person name="Kruys A."/>
            <person name="Hutchinson M.I."/>
            <person name="Powell A.J."/>
            <person name="Barry K."/>
            <person name="Miller A.N."/>
            <person name="Grigoriev I.V."/>
            <person name="Debuchy R."/>
            <person name="Gladieux P."/>
            <person name="Thoren M.H."/>
            <person name="Johannesson H."/>
        </authorList>
    </citation>
    <scope>NUCLEOTIDE SEQUENCE</scope>
    <source>
        <strain evidence="10">PSN243</strain>
    </source>
</reference>
<comment type="similarity">
    <text evidence="5">Belongs to the TTI2 family.</text>
</comment>
<dbReference type="PANTHER" id="PTHR13734:SF5">
    <property type="entry name" value="CCA TRNA NUCLEOTIDYLTRANSFERASE, MITOCHONDRIAL"/>
    <property type="match status" value="1"/>
</dbReference>
<dbReference type="GO" id="GO:0003723">
    <property type="term" value="F:RNA binding"/>
    <property type="evidence" value="ECO:0007669"/>
    <property type="project" value="UniProtKB-KW"/>
</dbReference>
<dbReference type="GO" id="GO:0052929">
    <property type="term" value="F:ATP:3'-cytidine-cytidine-tRNA adenylyltransferase activity"/>
    <property type="evidence" value="ECO:0007669"/>
    <property type="project" value="TreeGrafter"/>
</dbReference>
<dbReference type="Gene3D" id="1.10.3090.10">
    <property type="entry name" value="cca-adding enzyme, domain 2"/>
    <property type="match status" value="1"/>
</dbReference>
<evidence type="ECO:0000256" key="3">
    <source>
        <dbReference type="ARBA" id="ARBA00022741"/>
    </source>
</evidence>
<keyword evidence="2 6" id="KW-0808">Transferase</keyword>
<evidence type="ECO:0000313" key="10">
    <source>
        <dbReference type="EMBL" id="KAK4450027.1"/>
    </source>
</evidence>
<evidence type="ECO:0000256" key="1">
    <source>
        <dbReference type="ARBA" id="ARBA00007265"/>
    </source>
</evidence>
<dbReference type="FunFam" id="3.30.460.10:FF:000019">
    <property type="entry name" value="tRNA nucleotidyltransferase cca2"/>
    <property type="match status" value="1"/>
</dbReference>
<organism evidence="10 11">
    <name type="scientific">Podospora aff. communis PSN243</name>
    <dbReference type="NCBI Taxonomy" id="3040156"/>
    <lineage>
        <taxon>Eukaryota</taxon>
        <taxon>Fungi</taxon>
        <taxon>Dikarya</taxon>
        <taxon>Ascomycota</taxon>
        <taxon>Pezizomycotina</taxon>
        <taxon>Sordariomycetes</taxon>
        <taxon>Sordariomycetidae</taxon>
        <taxon>Sordariales</taxon>
        <taxon>Podosporaceae</taxon>
        <taxon>Podospora</taxon>
    </lineage>
</organism>
<dbReference type="InterPro" id="IPR002646">
    <property type="entry name" value="PolA_pol_head_dom"/>
</dbReference>
<dbReference type="Gene3D" id="3.30.460.10">
    <property type="entry name" value="Beta Polymerase, domain 2"/>
    <property type="match status" value="1"/>
</dbReference>
<evidence type="ECO:0000256" key="6">
    <source>
        <dbReference type="RuleBase" id="RU003953"/>
    </source>
</evidence>